<name>A0A1S8B199_9EURY</name>
<accession>A0A1S8B199</accession>
<evidence type="ECO:0000313" key="3">
    <source>
        <dbReference type="Proteomes" id="UP000189370"/>
    </source>
</evidence>
<proteinExistence type="predicted"/>
<feature type="region of interest" description="Disordered" evidence="1">
    <location>
        <begin position="19"/>
        <end position="43"/>
    </location>
</feature>
<evidence type="ECO:0000313" key="2">
    <source>
        <dbReference type="EMBL" id="OLZ42627.1"/>
    </source>
</evidence>
<dbReference type="EMBL" id="LWLN01000001">
    <property type="protein sequence ID" value="OLZ42627.1"/>
    <property type="molecule type" value="Genomic_DNA"/>
</dbReference>
<feature type="compositionally biased region" description="Acidic residues" evidence="1">
    <location>
        <begin position="157"/>
        <end position="212"/>
    </location>
</feature>
<evidence type="ECO:0008006" key="4">
    <source>
        <dbReference type="Google" id="ProtNLM"/>
    </source>
</evidence>
<dbReference type="RefSeq" id="WP_076148183.1">
    <property type="nucleotide sequence ID" value="NZ_LWLN01000001.1"/>
</dbReference>
<dbReference type="Gene3D" id="2.60.40.420">
    <property type="entry name" value="Cupredoxins - blue copper proteins"/>
    <property type="match status" value="1"/>
</dbReference>
<feature type="compositionally biased region" description="Gly residues" evidence="1">
    <location>
        <begin position="19"/>
        <end position="38"/>
    </location>
</feature>
<gene>
    <name evidence="2" type="ORF">A6E15_04500</name>
</gene>
<dbReference type="Proteomes" id="UP000189370">
    <property type="component" value="Unassembled WGS sequence"/>
</dbReference>
<protein>
    <recommendedName>
        <fullName evidence="4">Blue (type 1) copper domain-containing protein</fullName>
    </recommendedName>
</protein>
<reference evidence="3" key="1">
    <citation type="submission" date="2016-04" db="EMBL/GenBank/DDBJ databases">
        <authorList>
            <person name="Chen S.-C."/>
            <person name="Lai M.-C."/>
        </authorList>
    </citation>
    <scope>NUCLEOTIDE SEQUENCE [LARGE SCALE GENOMIC DNA]</scope>
    <source>
        <strain evidence="3">AB14</strain>
    </source>
</reference>
<feature type="region of interest" description="Disordered" evidence="1">
    <location>
        <begin position="145"/>
        <end position="212"/>
    </location>
</feature>
<dbReference type="InterPro" id="IPR008972">
    <property type="entry name" value="Cupredoxin"/>
</dbReference>
<dbReference type="AlphaFoldDB" id="A0A1S8B199"/>
<sequence>MLQLTGVAASTAVVAGCGGGGNGNGGNGNGGNGGGGGETIDPGAQIEFDGQTPGWVGIAPDAIADEENPTLVLQEGETYEIGWTTGDGAEHNIAIYDENDEVVDDLVTERVTEPGDGQWLEFEASSEMVTYICEVHPTTMVADIQVESGGGGGNGGADDETEDNETDGNESMDNETEDNETDGNESMDNETEDNETDGNESMDNETEDNESE</sequence>
<organism evidence="2 3">
    <name type="scientific">Natrinema saccharevitans</name>
    <dbReference type="NCBI Taxonomy" id="301967"/>
    <lineage>
        <taxon>Archaea</taxon>
        <taxon>Methanobacteriati</taxon>
        <taxon>Methanobacteriota</taxon>
        <taxon>Stenosarchaea group</taxon>
        <taxon>Halobacteria</taxon>
        <taxon>Halobacteriales</taxon>
        <taxon>Natrialbaceae</taxon>
        <taxon>Natrinema</taxon>
    </lineage>
</organism>
<comment type="caution">
    <text evidence="2">The sequence shown here is derived from an EMBL/GenBank/DDBJ whole genome shotgun (WGS) entry which is preliminary data.</text>
</comment>
<dbReference type="STRING" id="301967.A6E15_04500"/>
<evidence type="ECO:0000256" key="1">
    <source>
        <dbReference type="SAM" id="MobiDB-lite"/>
    </source>
</evidence>
<keyword evidence="3" id="KW-1185">Reference proteome</keyword>